<dbReference type="Proteomes" id="UP000816034">
    <property type="component" value="Unassembled WGS sequence"/>
</dbReference>
<comment type="caution">
    <text evidence="1">The sequence shown here is derived from an EMBL/GenBank/DDBJ whole genome shotgun (WGS) entry which is preliminary data.</text>
</comment>
<gene>
    <name evidence="1" type="ORF">C9374_001303</name>
</gene>
<dbReference type="RefSeq" id="XP_044551701.1">
    <property type="nucleotide sequence ID" value="XM_044688859.1"/>
</dbReference>
<dbReference type="Gene3D" id="2.60.11.10">
    <property type="entry name" value="Cytochrome c oxidase, subunit Vb"/>
    <property type="match status" value="1"/>
</dbReference>
<reference evidence="1 2" key="1">
    <citation type="journal article" date="2018" name="BMC Genomics">
        <title>The genome of Naegleria lovaniensis, the basis for a comparative approach to unravel pathogenicity factors of the human pathogenic amoeba N. fowleri.</title>
        <authorList>
            <person name="Liechti N."/>
            <person name="Schurch N."/>
            <person name="Bruggmann R."/>
            <person name="Wittwer M."/>
        </authorList>
    </citation>
    <scope>NUCLEOTIDE SEQUENCE [LARGE SCALE GENOMIC DNA]</scope>
    <source>
        <strain evidence="1 2">ATCC 30569</strain>
    </source>
</reference>
<organism evidence="1 2">
    <name type="scientific">Naegleria lovaniensis</name>
    <name type="common">Amoeba</name>
    <dbReference type="NCBI Taxonomy" id="51637"/>
    <lineage>
        <taxon>Eukaryota</taxon>
        <taxon>Discoba</taxon>
        <taxon>Heterolobosea</taxon>
        <taxon>Tetramitia</taxon>
        <taxon>Eutetramitia</taxon>
        <taxon>Vahlkampfiidae</taxon>
        <taxon>Naegleria</taxon>
    </lineage>
</organism>
<dbReference type="AlphaFoldDB" id="A0AA88GXX9"/>
<dbReference type="GO" id="GO:0006123">
    <property type="term" value="P:mitochondrial electron transport, cytochrome c to oxygen"/>
    <property type="evidence" value="ECO:0007669"/>
    <property type="project" value="InterPro"/>
</dbReference>
<keyword evidence="2" id="KW-1185">Reference proteome</keyword>
<name>A0AA88GXX9_NAELO</name>
<dbReference type="EMBL" id="PYSW02000012">
    <property type="protein sequence ID" value="KAG2387709.1"/>
    <property type="molecule type" value="Genomic_DNA"/>
</dbReference>
<dbReference type="GeneID" id="68093759"/>
<evidence type="ECO:0000313" key="2">
    <source>
        <dbReference type="Proteomes" id="UP000816034"/>
    </source>
</evidence>
<dbReference type="GO" id="GO:0045277">
    <property type="term" value="C:respiratory chain complex IV"/>
    <property type="evidence" value="ECO:0007669"/>
    <property type="project" value="InterPro"/>
</dbReference>
<protein>
    <submittedName>
        <fullName evidence="1">Uncharacterized protein</fullName>
    </submittedName>
</protein>
<sequence length="204" mass="23685">MLRRVFSKSLTQFRYNQKPYHTALSLFNEDKVAKRQYDKEAIKVRMEPTPQPSQEDPELENYWLNLPTVFERAVGSERAELLDPTLFDDHLPEVVDIESGVGSSLFNPIIVASRGEPERVVGCLGDCWKANDIDYHTTDMQFWVMKENTFSVCDECGLIFYCASDEVMAQIEIWETLEKKRLHNNLNHPLNIHKSTLKFCTHVD</sequence>
<accession>A0AA88GXX9</accession>
<dbReference type="GO" id="GO:0005740">
    <property type="term" value="C:mitochondrial envelope"/>
    <property type="evidence" value="ECO:0007669"/>
    <property type="project" value="InterPro"/>
</dbReference>
<evidence type="ECO:0000313" key="1">
    <source>
        <dbReference type="EMBL" id="KAG2387709.1"/>
    </source>
</evidence>
<dbReference type="InterPro" id="IPR036972">
    <property type="entry name" value="Cyt_c_oxidase_su5b_sf"/>
</dbReference>
<proteinExistence type="predicted"/>